<proteinExistence type="inferred from homology"/>
<dbReference type="Gene3D" id="3.90.1150.10">
    <property type="entry name" value="Aspartate Aminotransferase, domain 1"/>
    <property type="match status" value="1"/>
</dbReference>
<evidence type="ECO:0000256" key="4">
    <source>
        <dbReference type="ARBA" id="ARBA00023315"/>
    </source>
</evidence>
<dbReference type="AlphaFoldDB" id="A0A4P1JYM4"/>
<evidence type="ECO:0000259" key="6">
    <source>
        <dbReference type="Pfam" id="PF00155"/>
    </source>
</evidence>
<dbReference type="GO" id="GO:0006567">
    <property type="term" value="P:L-threonine catabolic process"/>
    <property type="evidence" value="ECO:0007669"/>
    <property type="project" value="InterPro"/>
</dbReference>
<dbReference type="GO" id="GO:0016874">
    <property type="term" value="F:ligase activity"/>
    <property type="evidence" value="ECO:0007669"/>
    <property type="project" value="UniProtKB-KW"/>
</dbReference>
<accession>A0A4P1JYM4</accession>
<dbReference type="InterPro" id="IPR050087">
    <property type="entry name" value="AON_synthase_class-II"/>
</dbReference>
<comment type="cofactor">
    <cofactor evidence="1">
        <name>pyridoxal 5'-phosphate</name>
        <dbReference type="ChEBI" id="CHEBI:597326"/>
    </cofactor>
</comment>
<dbReference type="GO" id="GO:0030170">
    <property type="term" value="F:pyridoxal phosphate binding"/>
    <property type="evidence" value="ECO:0007669"/>
    <property type="project" value="InterPro"/>
</dbReference>
<dbReference type="InterPro" id="IPR015421">
    <property type="entry name" value="PyrdxlP-dep_Trfase_major"/>
</dbReference>
<feature type="region of interest" description="Disordered" evidence="5">
    <location>
        <begin position="370"/>
        <end position="405"/>
    </location>
</feature>
<dbReference type="EMBL" id="LR588407">
    <property type="protein sequence ID" value="VTO13240.1"/>
    <property type="molecule type" value="Genomic_DNA"/>
</dbReference>
<keyword evidence="8" id="KW-1185">Reference proteome</keyword>
<keyword evidence="3 7" id="KW-0808">Transferase</keyword>
<sequence length="441" mass="47075">MTQDMNLAFYDRVSAELADIHAQGLTKPERVIASRQGPVISVNGRDVLNFCANNYLGLAGDERVTQAGIKAQEKWGAGTASVRFICGTLEIHKELERAIADYLGFEDAILFAAAFDANGGIFEPLFTEADAIVSDSLNHASIIDGVRLSKAQRYRFANSDMADLEAKLKEARAGGARNIIIATDGAFSMDGYIGKIDQIRALADQYQALIMVDDCHATGFLGDKGKGSFAHCGVEVDFVTGTFGKALGGAMGGFICARPSVVELLKQRARPYLFSNALAPAVCGSSLEAIRIAAGDEGDKLRAQLFANAARFRSAMAEAGFDLLPGEHPIIPVMLGDAKLAQDMAARLLELGVYVIGFSFPWCRAARPASAPRCLRPTPSNRSTPPSPPSPRRARSWGSSDTPNRSYDFRLSSAMMTDRPTGLSAAHSTTAAISGATDMPI</sequence>
<evidence type="ECO:0000256" key="2">
    <source>
        <dbReference type="ARBA" id="ARBA00008392"/>
    </source>
</evidence>
<reference evidence="7 8" key="1">
    <citation type="submission" date="2019-04" db="EMBL/GenBank/DDBJ databases">
        <authorList>
            <consortium name="Pathogen Informatics"/>
        </authorList>
    </citation>
    <scope>NUCLEOTIDE SEQUENCE [LARGE SCALE GENOMIC DNA]</scope>
    <source>
        <strain evidence="7 8">NCTC9239</strain>
    </source>
</reference>
<evidence type="ECO:0000313" key="8">
    <source>
        <dbReference type="Proteomes" id="UP000309952"/>
    </source>
</evidence>
<dbReference type="InterPro" id="IPR004839">
    <property type="entry name" value="Aminotransferase_I/II_large"/>
</dbReference>
<feature type="region of interest" description="Disordered" evidence="5">
    <location>
        <begin position="419"/>
        <end position="441"/>
    </location>
</feature>
<protein>
    <submittedName>
        <fullName evidence="7">2-amino-3-ketobutyrate coenzyme A ligase</fullName>
        <ecNumber evidence="7">2.3.1.29</ecNumber>
    </submittedName>
</protein>
<gene>
    <name evidence="7" type="primary">kbl_1</name>
    <name evidence="7" type="ORF">NCTC9239_00987</name>
</gene>
<feature type="compositionally biased region" description="Low complexity" evidence="5">
    <location>
        <begin position="370"/>
        <end position="384"/>
    </location>
</feature>
<dbReference type="KEGG" id="bvy:NCTC9239_00987"/>
<organism evidence="7 8">
    <name type="scientific">Brevundimonas vancanneytii</name>
    <dbReference type="NCBI Taxonomy" id="1325724"/>
    <lineage>
        <taxon>Bacteria</taxon>
        <taxon>Pseudomonadati</taxon>
        <taxon>Pseudomonadota</taxon>
        <taxon>Alphaproteobacteria</taxon>
        <taxon>Caulobacterales</taxon>
        <taxon>Caulobacteraceae</taxon>
        <taxon>Brevundimonas</taxon>
    </lineage>
</organism>
<comment type="similarity">
    <text evidence="2">Belongs to the class-II pyridoxal-phosphate-dependent aminotransferase family.</text>
</comment>
<evidence type="ECO:0000313" key="7">
    <source>
        <dbReference type="EMBL" id="VTO13240.1"/>
    </source>
</evidence>
<dbReference type="Proteomes" id="UP000309952">
    <property type="component" value="Chromosome"/>
</dbReference>
<dbReference type="InterPro" id="IPR011282">
    <property type="entry name" value="2am3keto_CoA_ligase"/>
</dbReference>
<evidence type="ECO:0000256" key="1">
    <source>
        <dbReference type="ARBA" id="ARBA00001933"/>
    </source>
</evidence>
<evidence type="ECO:0000256" key="3">
    <source>
        <dbReference type="ARBA" id="ARBA00022679"/>
    </source>
</evidence>
<dbReference type="PANTHER" id="PTHR13693:SF102">
    <property type="entry name" value="2-AMINO-3-KETOBUTYRATE COENZYME A LIGASE, MITOCHONDRIAL"/>
    <property type="match status" value="1"/>
</dbReference>
<dbReference type="PANTHER" id="PTHR13693">
    <property type="entry name" value="CLASS II AMINOTRANSFERASE/8-AMINO-7-OXONONANOATE SYNTHASE"/>
    <property type="match status" value="1"/>
</dbReference>
<dbReference type="GO" id="GO:0008890">
    <property type="term" value="F:glycine C-acetyltransferase activity"/>
    <property type="evidence" value="ECO:0007669"/>
    <property type="project" value="UniProtKB-EC"/>
</dbReference>
<dbReference type="InterPro" id="IPR015424">
    <property type="entry name" value="PyrdxlP-dep_Trfase"/>
</dbReference>
<name>A0A4P1JYM4_9CAUL</name>
<dbReference type="NCBIfam" id="NF005394">
    <property type="entry name" value="PRK06939.1"/>
    <property type="match status" value="1"/>
</dbReference>
<keyword evidence="4 7" id="KW-0012">Acyltransferase</keyword>
<dbReference type="Pfam" id="PF00155">
    <property type="entry name" value="Aminotran_1_2"/>
    <property type="match status" value="1"/>
</dbReference>
<dbReference type="EC" id="2.3.1.29" evidence="7"/>
<feature type="domain" description="Aminotransferase class I/classII large" evidence="6">
    <location>
        <begin position="46"/>
        <end position="379"/>
    </location>
</feature>
<dbReference type="InterPro" id="IPR015422">
    <property type="entry name" value="PyrdxlP-dep_Trfase_small"/>
</dbReference>
<dbReference type="Gene3D" id="3.40.640.10">
    <property type="entry name" value="Type I PLP-dependent aspartate aminotransferase-like (Major domain)"/>
    <property type="match status" value="1"/>
</dbReference>
<keyword evidence="7" id="KW-0436">Ligase</keyword>
<dbReference type="NCBIfam" id="TIGR01822">
    <property type="entry name" value="2am3keto_CoA"/>
    <property type="match status" value="1"/>
</dbReference>
<evidence type="ECO:0000256" key="5">
    <source>
        <dbReference type="SAM" id="MobiDB-lite"/>
    </source>
</evidence>
<dbReference type="SUPFAM" id="SSF53383">
    <property type="entry name" value="PLP-dependent transferases"/>
    <property type="match status" value="1"/>
</dbReference>